<organism evidence="1 2">
    <name type="scientific">Beauveria bassiana</name>
    <name type="common">White muscardine disease fungus</name>
    <name type="synonym">Tritirachium shiotae</name>
    <dbReference type="NCBI Taxonomy" id="176275"/>
    <lineage>
        <taxon>Eukaryota</taxon>
        <taxon>Fungi</taxon>
        <taxon>Dikarya</taxon>
        <taxon>Ascomycota</taxon>
        <taxon>Pezizomycotina</taxon>
        <taxon>Sordariomycetes</taxon>
        <taxon>Hypocreomycetidae</taxon>
        <taxon>Hypocreales</taxon>
        <taxon>Cordycipitaceae</taxon>
        <taxon>Beauveria</taxon>
    </lineage>
</organism>
<name>A0A2N6NU82_BEABA</name>
<dbReference type="EMBL" id="MRVG01000003">
    <property type="protein sequence ID" value="PMB70825.1"/>
    <property type="molecule type" value="Genomic_DNA"/>
</dbReference>
<gene>
    <name evidence="1" type="ORF">BM221_003283</name>
</gene>
<dbReference type="Proteomes" id="UP000235728">
    <property type="component" value="Unassembled WGS sequence"/>
</dbReference>
<proteinExistence type="predicted"/>
<evidence type="ECO:0000313" key="2">
    <source>
        <dbReference type="Proteomes" id="UP000235728"/>
    </source>
</evidence>
<comment type="caution">
    <text evidence="1">The sequence shown here is derived from an EMBL/GenBank/DDBJ whole genome shotgun (WGS) entry which is preliminary data.</text>
</comment>
<dbReference type="AlphaFoldDB" id="A0A2N6NU82"/>
<protein>
    <submittedName>
        <fullName evidence="1">Uncharacterized protein</fullName>
    </submittedName>
</protein>
<evidence type="ECO:0000313" key="1">
    <source>
        <dbReference type="EMBL" id="PMB70825.1"/>
    </source>
</evidence>
<accession>A0A2N6NU82</accession>
<sequence>MHKHGADDFTCLVTELMDSCENCHKWWIKNQEKESLANTDVPGDIVVWEDSVPSPSEVNNKGREKLQSIIPAIENVPDKIGKGMYADFVGDMVDALAVPVVMAQQSV</sequence>
<reference evidence="1 2" key="1">
    <citation type="journal article" date="2016" name="Appl. Microbiol. Biotechnol.">
        <title>Characterization of T-DNA insertion mutants with decreased virulence in the entomopathogenic fungus Beauveria bassiana JEF-007.</title>
        <authorList>
            <person name="Kim S."/>
            <person name="Lee S.J."/>
            <person name="Nai Y.S."/>
            <person name="Yu J.S."/>
            <person name="Lee M.R."/>
            <person name="Yang Y.T."/>
            <person name="Kim J.S."/>
        </authorList>
    </citation>
    <scope>NUCLEOTIDE SEQUENCE [LARGE SCALE GENOMIC DNA]</scope>
    <source>
        <strain evidence="1 2">JEF-007</strain>
    </source>
</reference>